<gene>
    <name evidence="2" type="ORF">O181_125355</name>
</gene>
<comment type="caution">
    <text evidence="2">The sequence shown here is derived from an EMBL/GenBank/DDBJ whole genome shotgun (WGS) entry which is preliminary data.</text>
</comment>
<evidence type="ECO:0000313" key="2">
    <source>
        <dbReference type="EMBL" id="MBW0585640.1"/>
    </source>
</evidence>
<accession>A0A9Q3KUQ1</accession>
<organism evidence="2 3">
    <name type="scientific">Austropuccinia psidii MF-1</name>
    <dbReference type="NCBI Taxonomy" id="1389203"/>
    <lineage>
        <taxon>Eukaryota</taxon>
        <taxon>Fungi</taxon>
        <taxon>Dikarya</taxon>
        <taxon>Basidiomycota</taxon>
        <taxon>Pucciniomycotina</taxon>
        <taxon>Pucciniomycetes</taxon>
        <taxon>Pucciniales</taxon>
        <taxon>Sphaerophragmiaceae</taxon>
        <taxon>Austropuccinia</taxon>
    </lineage>
</organism>
<sequence length="93" mass="10653">MVRTKPDSEHHQNDLKDDETIIPPLCVMVKTKPKIKHHEDKIPKQVIKANLPKAKDKTSMIPNRSCHTLAIQNKHIETSQPSQLKRKQPTPHG</sequence>
<dbReference type="EMBL" id="AVOT02121506">
    <property type="protein sequence ID" value="MBW0585640.1"/>
    <property type="molecule type" value="Genomic_DNA"/>
</dbReference>
<dbReference type="Proteomes" id="UP000765509">
    <property type="component" value="Unassembled WGS sequence"/>
</dbReference>
<evidence type="ECO:0000313" key="3">
    <source>
        <dbReference type="Proteomes" id="UP000765509"/>
    </source>
</evidence>
<feature type="compositionally biased region" description="Basic residues" evidence="1">
    <location>
        <begin position="84"/>
        <end position="93"/>
    </location>
</feature>
<feature type="region of interest" description="Disordered" evidence="1">
    <location>
        <begin position="74"/>
        <end position="93"/>
    </location>
</feature>
<keyword evidence="3" id="KW-1185">Reference proteome</keyword>
<dbReference type="AlphaFoldDB" id="A0A9Q3KUQ1"/>
<protein>
    <submittedName>
        <fullName evidence="2">Uncharacterized protein</fullName>
    </submittedName>
</protein>
<reference evidence="2" key="1">
    <citation type="submission" date="2021-03" db="EMBL/GenBank/DDBJ databases">
        <title>Draft genome sequence of rust myrtle Austropuccinia psidii MF-1, a brazilian biotype.</title>
        <authorList>
            <person name="Quecine M.C."/>
            <person name="Pachon D.M.R."/>
            <person name="Bonatelli M.L."/>
            <person name="Correr F.H."/>
            <person name="Franceschini L.M."/>
            <person name="Leite T.F."/>
            <person name="Margarido G.R.A."/>
            <person name="Almeida C.A."/>
            <person name="Ferrarezi J.A."/>
            <person name="Labate C.A."/>
        </authorList>
    </citation>
    <scope>NUCLEOTIDE SEQUENCE</scope>
    <source>
        <strain evidence="2">MF-1</strain>
    </source>
</reference>
<name>A0A9Q3KUQ1_9BASI</name>
<evidence type="ECO:0000256" key="1">
    <source>
        <dbReference type="SAM" id="MobiDB-lite"/>
    </source>
</evidence>
<proteinExistence type="predicted"/>